<evidence type="ECO:0000256" key="5">
    <source>
        <dbReference type="ARBA" id="ARBA00022840"/>
    </source>
</evidence>
<keyword evidence="4" id="KW-0547">Nucleotide-binding</keyword>
<dbReference type="InterPro" id="IPR012795">
    <property type="entry name" value="tRNA_Ile_lys_synt_N"/>
</dbReference>
<dbReference type="SUPFAM" id="SSF52402">
    <property type="entry name" value="Adenine nucleotide alpha hydrolases-like"/>
    <property type="match status" value="1"/>
</dbReference>
<dbReference type="GO" id="GO:0008033">
    <property type="term" value="P:tRNA processing"/>
    <property type="evidence" value="ECO:0007669"/>
    <property type="project" value="UniProtKB-KW"/>
</dbReference>
<dbReference type="EMBL" id="QGMK01000034">
    <property type="protein sequence ID" value="TVY85039.1"/>
    <property type="molecule type" value="Genomic_DNA"/>
</dbReference>
<reference evidence="9 10" key="1">
    <citation type="submission" date="2018-05" db="EMBL/GenBank/DDBJ databases">
        <title>Genome sequencing and assembly of the regulated plant pathogen Lachnellula willkommii and related sister species for the development of diagnostic species identification markers.</title>
        <authorList>
            <person name="Giroux E."/>
            <person name="Bilodeau G."/>
        </authorList>
    </citation>
    <scope>NUCLEOTIDE SEQUENCE [LARGE SCALE GENOMIC DNA]</scope>
    <source>
        <strain evidence="9 10">CBS 268.59</strain>
    </source>
</reference>
<name>A0A8T9CGP5_9HELO</name>
<gene>
    <name evidence="9" type="ORF">LSUE1_G000488</name>
</gene>
<keyword evidence="3" id="KW-0819">tRNA processing</keyword>
<feature type="chain" id="PRO_5035876580" description="tRNA(Ile)-lysidine synthetase" evidence="7">
    <location>
        <begin position="27"/>
        <end position="553"/>
    </location>
</feature>
<evidence type="ECO:0000256" key="1">
    <source>
        <dbReference type="ARBA" id="ARBA00013267"/>
    </source>
</evidence>
<dbReference type="CDD" id="cd01992">
    <property type="entry name" value="TilS_N"/>
    <property type="match status" value="1"/>
</dbReference>
<evidence type="ECO:0000256" key="6">
    <source>
        <dbReference type="ARBA" id="ARBA00048539"/>
    </source>
</evidence>
<proteinExistence type="inferred from homology"/>
<dbReference type="PANTHER" id="PTHR43033">
    <property type="entry name" value="TRNA(ILE)-LYSIDINE SYNTHASE-RELATED"/>
    <property type="match status" value="1"/>
</dbReference>
<evidence type="ECO:0000256" key="7">
    <source>
        <dbReference type="SAM" id="SignalP"/>
    </source>
</evidence>
<feature type="signal peptide" evidence="7">
    <location>
        <begin position="1"/>
        <end position="26"/>
    </location>
</feature>
<keyword evidence="7" id="KW-0732">Signal</keyword>
<protein>
    <recommendedName>
        <fullName evidence="1">tRNA(Ile)-lysidine synthetase</fullName>
        <ecNumber evidence="1">6.3.4.19</ecNumber>
    </recommendedName>
</protein>
<evidence type="ECO:0000256" key="4">
    <source>
        <dbReference type="ARBA" id="ARBA00022741"/>
    </source>
</evidence>
<dbReference type="AlphaFoldDB" id="A0A8T9CGP5"/>
<dbReference type="EC" id="6.3.4.19" evidence="1"/>
<dbReference type="InterPro" id="IPR012094">
    <property type="entry name" value="tRNA_Ile_lys_synt"/>
</dbReference>
<evidence type="ECO:0000256" key="2">
    <source>
        <dbReference type="ARBA" id="ARBA00022598"/>
    </source>
</evidence>
<accession>A0A8T9CGP5</accession>
<feature type="domain" description="tRNA(Ile)-lysidine/2-thiocytidine synthase N-terminal" evidence="8">
    <location>
        <begin position="25"/>
        <end position="264"/>
    </location>
</feature>
<comment type="catalytic activity">
    <reaction evidence="6">
        <text>cytidine(34) in tRNA(Ile2) + L-lysine + ATP = lysidine(34) in tRNA(Ile2) + AMP + diphosphate + H(+)</text>
        <dbReference type="Rhea" id="RHEA:43744"/>
        <dbReference type="Rhea" id="RHEA-COMP:10625"/>
        <dbReference type="Rhea" id="RHEA-COMP:10670"/>
        <dbReference type="ChEBI" id="CHEBI:15378"/>
        <dbReference type="ChEBI" id="CHEBI:30616"/>
        <dbReference type="ChEBI" id="CHEBI:32551"/>
        <dbReference type="ChEBI" id="CHEBI:33019"/>
        <dbReference type="ChEBI" id="CHEBI:82748"/>
        <dbReference type="ChEBI" id="CHEBI:83665"/>
        <dbReference type="ChEBI" id="CHEBI:456215"/>
        <dbReference type="EC" id="6.3.4.19"/>
    </reaction>
</comment>
<dbReference type="OrthoDB" id="434144at2759"/>
<evidence type="ECO:0000313" key="10">
    <source>
        <dbReference type="Proteomes" id="UP000469558"/>
    </source>
</evidence>
<dbReference type="Pfam" id="PF01171">
    <property type="entry name" value="ATP_bind_3"/>
    <property type="match status" value="1"/>
</dbReference>
<dbReference type="Proteomes" id="UP000469558">
    <property type="component" value="Unassembled WGS sequence"/>
</dbReference>
<evidence type="ECO:0000313" key="9">
    <source>
        <dbReference type="EMBL" id="TVY85039.1"/>
    </source>
</evidence>
<comment type="caution">
    <text evidence="9">The sequence shown here is derived from an EMBL/GenBank/DDBJ whole genome shotgun (WGS) entry which is preliminary data.</text>
</comment>
<evidence type="ECO:0000259" key="8">
    <source>
        <dbReference type="Pfam" id="PF01171"/>
    </source>
</evidence>
<dbReference type="PANTHER" id="PTHR43033:SF1">
    <property type="entry name" value="TRNA(ILE)-LYSIDINE SYNTHASE-RELATED"/>
    <property type="match status" value="1"/>
</dbReference>
<organism evidence="9 10">
    <name type="scientific">Lachnellula suecica</name>
    <dbReference type="NCBI Taxonomy" id="602035"/>
    <lineage>
        <taxon>Eukaryota</taxon>
        <taxon>Fungi</taxon>
        <taxon>Dikarya</taxon>
        <taxon>Ascomycota</taxon>
        <taxon>Pezizomycotina</taxon>
        <taxon>Leotiomycetes</taxon>
        <taxon>Helotiales</taxon>
        <taxon>Lachnaceae</taxon>
        <taxon>Lachnellula</taxon>
    </lineage>
</organism>
<sequence>MEWVSPIVPWMLLLRQLGHLPLRSLAISGGVDSMALAILCSRVQSDYTDIHQTTSFKRRGSPLEHLRKVDFRAFVVDHGVRTGSALEAQAVAKVLEAKGIQTTILKIEWPAYEKPGEMPNFESLARKYRYQVIGRACREHGINSLLLAHHEDDQAETVMMRLIGGHKRLGLTGMKTNSEIPECYGIHGVHGSGGVSDSPATPSPWDVQRRSQLTIETGGIRIYRPFIEFKKERLIATCQAEGMEWFEDKTNKDPTLTARNAIRHIYKSHKMPAALTKPALLGISRRCQAMADLQRLETEKCLSQCSIRRFDTGSGVLNVRFKYMSDTTSAVGANSKEIAGNVLRSIIMLVTPQEHVQTSSLHDSLKRVFPELYTSQSPASRPTAFTVAGVQFRPDIKDGNVTSPKKMEWLVSRQPHVTSIASPSIHIGTSKDVSWSEWALFDGRYWIRILNSSGESLIVRPFGHRDYDEFRHTLSKPTRRALHELLKDIAPGNIRFTLPSIVQRGEDGKEKVLALPTLGFCTPESKALVRWKVRYKKLYTAGMLIDSVTMSKS</sequence>
<dbReference type="InterPro" id="IPR014729">
    <property type="entry name" value="Rossmann-like_a/b/a_fold"/>
</dbReference>
<keyword evidence="2" id="KW-0436">Ligase</keyword>
<dbReference type="Gene3D" id="3.40.50.620">
    <property type="entry name" value="HUPs"/>
    <property type="match status" value="1"/>
</dbReference>
<dbReference type="HAMAP" id="MF_01161">
    <property type="entry name" value="tRNA_Ile_lys_synt"/>
    <property type="match status" value="1"/>
</dbReference>
<keyword evidence="10" id="KW-1185">Reference proteome</keyword>
<dbReference type="NCBIfam" id="TIGR02432">
    <property type="entry name" value="lysidine_TilS_N"/>
    <property type="match status" value="1"/>
</dbReference>
<keyword evidence="5" id="KW-0067">ATP-binding</keyword>
<dbReference type="GO" id="GO:0005524">
    <property type="term" value="F:ATP binding"/>
    <property type="evidence" value="ECO:0007669"/>
    <property type="project" value="UniProtKB-KW"/>
</dbReference>
<dbReference type="GO" id="GO:0032267">
    <property type="term" value="F:tRNA(Ile)-lysidine synthase activity"/>
    <property type="evidence" value="ECO:0007669"/>
    <property type="project" value="UniProtKB-EC"/>
</dbReference>
<evidence type="ECO:0000256" key="3">
    <source>
        <dbReference type="ARBA" id="ARBA00022694"/>
    </source>
</evidence>
<dbReference type="InterPro" id="IPR011063">
    <property type="entry name" value="TilS/TtcA_N"/>
</dbReference>